<dbReference type="Pfam" id="PF08220">
    <property type="entry name" value="HTH_DeoR"/>
    <property type="match status" value="1"/>
</dbReference>
<accession>A0ABU6NLQ3</accession>
<protein>
    <submittedName>
        <fullName evidence="5">DeoR/GlpR family DNA-binding transcription regulator</fullName>
    </submittedName>
</protein>
<evidence type="ECO:0000256" key="3">
    <source>
        <dbReference type="ARBA" id="ARBA00023163"/>
    </source>
</evidence>
<sequence>MKLVRIQEMENYILANGTVSIDDLCNRFDVSKNTVRRDINRLTEKGVIEKVYGGVTATDKPLIPFQNRHHVYNDEKVRIALHAASFIEDQDFVYIDSGTTTKWMFDNFPDDKFITILTNNLDVINAVSEKENIELFVLGNHYQVKTRSFVSISGFSLNKYNVDKAFMACTGASISKGLTNADLHEYEVKKSIVQKENELFLLADASKFGKSTMLTYAPLSRLDHIITSAPLDESYEAFCHEENIAIHTV</sequence>
<comment type="caution">
    <text evidence="5">The sequence shown here is derived from an EMBL/GenBank/DDBJ whole genome shotgun (WGS) entry which is preliminary data.</text>
</comment>
<organism evidence="5 6">
    <name type="scientific">Shouchella miscanthi</name>
    <dbReference type="NCBI Taxonomy" id="2598861"/>
    <lineage>
        <taxon>Bacteria</taxon>
        <taxon>Bacillati</taxon>
        <taxon>Bacillota</taxon>
        <taxon>Bacilli</taxon>
        <taxon>Bacillales</taxon>
        <taxon>Bacillaceae</taxon>
        <taxon>Shouchella</taxon>
    </lineage>
</organism>
<dbReference type="InterPro" id="IPR050313">
    <property type="entry name" value="Carb_Metab_HTH_regulators"/>
</dbReference>
<proteinExistence type="predicted"/>
<dbReference type="InterPro" id="IPR036388">
    <property type="entry name" value="WH-like_DNA-bd_sf"/>
</dbReference>
<keyword evidence="3" id="KW-0804">Transcription</keyword>
<dbReference type="PROSITE" id="PS00894">
    <property type="entry name" value="HTH_DEOR_1"/>
    <property type="match status" value="1"/>
</dbReference>
<name>A0ABU6NLQ3_9BACI</name>
<feature type="domain" description="HTH deoR-type" evidence="4">
    <location>
        <begin position="2"/>
        <end position="57"/>
    </location>
</feature>
<dbReference type="Pfam" id="PF00455">
    <property type="entry name" value="DeoRC"/>
    <property type="match status" value="1"/>
</dbReference>
<dbReference type="InterPro" id="IPR036390">
    <property type="entry name" value="WH_DNA-bd_sf"/>
</dbReference>
<dbReference type="SUPFAM" id="SSF100950">
    <property type="entry name" value="NagB/RpiA/CoA transferase-like"/>
    <property type="match status" value="1"/>
</dbReference>
<dbReference type="PRINTS" id="PR00037">
    <property type="entry name" value="HTHLACR"/>
</dbReference>
<dbReference type="InterPro" id="IPR037171">
    <property type="entry name" value="NagB/RpiA_transferase-like"/>
</dbReference>
<evidence type="ECO:0000313" key="6">
    <source>
        <dbReference type="Proteomes" id="UP001341820"/>
    </source>
</evidence>
<keyword evidence="6" id="KW-1185">Reference proteome</keyword>
<keyword evidence="2 5" id="KW-0238">DNA-binding</keyword>
<dbReference type="EMBL" id="JAROAS010000027">
    <property type="protein sequence ID" value="MED4129138.1"/>
    <property type="molecule type" value="Genomic_DNA"/>
</dbReference>
<dbReference type="PANTHER" id="PTHR30363:SF60">
    <property type="entry name" value="HTH-TYPE TRANSCRIPTIONAL REGULATOR IOLR"/>
    <property type="match status" value="1"/>
</dbReference>
<gene>
    <name evidence="5" type="ORF">P5F74_13425</name>
</gene>
<dbReference type="InterPro" id="IPR001034">
    <property type="entry name" value="DeoR_HTH"/>
</dbReference>
<dbReference type="InterPro" id="IPR018356">
    <property type="entry name" value="Tscrpt_reg_HTH_DeoR_CS"/>
</dbReference>
<dbReference type="SMART" id="SM00420">
    <property type="entry name" value="HTH_DEOR"/>
    <property type="match status" value="1"/>
</dbReference>
<evidence type="ECO:0000259" key="4">
    <source>
        <dbReference type="PROSITE" id="PS51000"/>
    </source>
</evidence>
<dbReference type="InterPro" id="IPR014036">
    <property type="entry name" value="DeoR-like_C"/>
</dbReference>
<reference evidence="5 6" key="1">
    <citation type="submission" date="2023-03" db="EMBL/GenBank/DDBJ databases">
        <title>Bacillus Genome Sequencing.</title>
        <authorList>
            <person name="Dunlap C."/>
        </authorList>
    </citation>
    <scope>NUCLEOTIDE SEQUENCE [LARGE SCALE GENOMIC DNA]</scope>
    <source>
        <strain evidence="5 6">B-4107</strain>
    </source>
</reference>
<dbReference type="RefSeq" id="WP_035392975.1">
    <property type="nucleotide sequence ID" value="NZ_JAROAS010000027.1"/>
</dbReference>
<dbReference type="Proteomes" id="UP001341820">
    <property type="component" value="Unassembled WGS sequence"/>
</dbReference>
<dbReference type="SMART" id="SM01134">
    <property type="entry name" value="DeoRC"/>
    <property type="match status" value="1"/>
</dbReference>
<evidence type="ECO:0000256" key="1">
    <source>
        <dbReference type="ARBA" id="ARBA00023015"/>
    </source>
</evidence>
<evidence type="ECO:0000313" key="5">
    <source>
        <dbReference type="EMBL" id="MED4129138.1"/>
    </source>
</evidence>
<dbReference type="PROSITE" id="PS51000">
    <property type="entry name" value="HTH_DEOR_2"/>
    <property type="match status" value="1"/>
</dbReference>
<dbReference type="GO" id="GO:0003677">
    <property type="term" value="F:DNA binding"/>
    <property type="evidence" value="ECO:0007669"/>
    <property type="project" value="UniProtKB-KW"/>
</dbReference>
<keyword evidence="1" id="KW-0805">Transcription regulation</keyword>
<evidence type="ECO:0000256" key="2">
    <source>
        <dbReference type="ARBA" id="ARBA00023125"/>
    </source>
</evidence>
<dbReference type="PANTHER" id="PTHR30363">
    <property type="entry name" value="HTH-TYPE TRANSCRIPTIONAL REGULATOR SRLR-RELATED"/>
    <property type="match status" value="1"/>
</dbReference>
<dbReference type="SUPFAM" id="SSF46785">
    <property type="entry name" value="Winged helix' DNA-binding domain"/>
    <property type="match status" value="1"/>
</dbReference>
<dbReference type="Gene3D" id="1.10.10.10">
    <property type="entry name" value="Winged helix-like DNA-binding domain superfamily/Winged helix DNA-binding domain"/>
    <property type="match status" value="1"/>
</dbReference>